<evidence type="ECO:0000256" key="2">
    <source>
        <dbReference type="ARBA" id="ARBA00022692"/>
    </source>
</evidence>
<keyword evidence="4 6" id="KW-0472">Membrane</keyword>
<dbReference type="GO" id="GO:0005789">
    <property type="term" value="C:endoplasmic reticulum membrane"/>
    <property type="evidence" value="ECO:0007669"/>
    <property type="project" value="InterPro"/>
</dbReference>
<keyword evidence="3 6" id="KW-1133">Transmembrane helix</keyword>
<evidence type="ECO:0000256" key="5">
    <source>
        <dbReference type="SAM" id="MobiDB-lite"/>
    </source>
</evidence>
<feature type="transmembrane region" description="Helical" evidence="6">
    <location>
        <begin position="71"/>
        <end position="94"/>
    </location>
</feature>
<evidence type="ECO:0000256" key="6">
    <source>
        <dbReference type="SAM" id="Phobius"/>
    </source>
</evidence>
<comment type="subcellular location">
    <subcellularLocation>
        <location evidence="1">Membrane</location>
        <topology evidence="1">Multi-pass membrane protein</topology>
    </subcellularLocation>
</comment>
<evidence type="ECO:0000256" key="3">
    <source>
        <dbReference type="ARBA" id="ARBA00022989"/>
    </source>
</evidence>
<dbReference type="Pfam" id="PF04061">
    <property type="entry name" value="ORMDL"/>
    <property type="match status" value="1"/>
</dbReference>
<feature type="region of interest" description="Disordered" evidence="5">
    <location>
        <begin position="1"/>
        <end position="26"/>
    </location>
</feature>
<evidence type="ECO:0000313" key="7">
    <source>
        <dbReference type="EMBL" id="CAD9808747.1"/>
    </source>
</evidence>
<dbReference type="InterPro" id="IPR007203">
    <property type="entry name" value="ORMDL"/>
</dbReference>
<protein>
    <recommendedName>
        <fullName evidence="8">ORM1-like protein 3</fullName>
    </recommendedName>
</protein>
<feature type="compositionally biased region" description="Acidic residues" evidence="5">
    <location>
        <begin position="213"/>
        <end position="223"/>
    </location>
</feature>
<evidence type="ECO:0000256" key="4">
    <source>
        <dbReference type="ARBA" id="ARBA00023136"/>
    </source>
</evidence>
<dbReference type="PANTHER" id="PTHR12665">
    <property type="entry name" value="ORMDL PROTEINS"/>
    <property type="match status" value="1"/>
</dbReference>
<proteinExistence type="predicted"/>
<sequence length="235" mass="25933">MSEHEELERYDESDGEGENMGGNRPRLASKDIARTYSGLYGTGGDAGDLLPFELSRNRNTDWVDSGGWSLLSIYVGIIVATYLLIVLMGSVALFPDHVSSWSATLTNGLHALVTLTYLHWIKGSPNFYEQGEMNGMTLWEQLDSKSQGVQKHNSNKTALFVVPTLLTYAACHACNYAPLLSLLNISIWLVCIVAKLPFMNGVRLLGINRTAGIDDDDNDNDEPPNDRPTLHTKQS</sequence>
<keyword evidence="2 6" id="KW-0812">Transmembrane</keyword>
<accession>A0A7S2XIY6</accession>
<dbReference type="EMBL" id="HBHQ01000891">
    <property type="protein sequence ID" value="CAD9808747.1"/>
    <property type="molecule type" value="Transcribed_RNA"/>
</dbReference>
<feature type="compositionally biased region" description="Basic and acidic residues" evidence="5">
    <location>
        <begin position="1"/>
        <end position="12"/>
    </location>
</feature>
<feature type="transmembrane region" description="Helical" evidence="6">
    <location>
        <begin position="176"/>
        <end position="198"/>
    </location>
</feature>
<evidence type="ECO:0008006" key="8">
    <source>
        <dbReference type="Google" id="ProtNLM"/>
    </source>
</evidence>
<organism evidence="7">
    <name type="scientific">Attheya septentrionalis</name>
    <dbReference type="NCBI Taxonomy" id="420275"/>
    <lineage>
        <taxon>Eukaryota</taxon>
        <taxon>Sar</taxon>
        <taxon>Stramenopiles</taxon>
        <taxon>Ochrophyta</taxon>
        <taxon>Bacillariophyta</taxon>
        <taxon>Coscinodiscophyceae</taxon>
        <taxon>Chaetocerotophycidae</taxon>
        <taxon>Chaetocerotales</taxon>
        <taxon>Attheyaceae</taxon>
        <taxon>Attheya</taxon>
    </lineage>
</organism>
<feature type="transmembrane region" description="Helical" evidence="6">
    <location>
        <begin position="101"/>
        <end position="120"/>
    </location>
</feature>
<reference evidence="7" key="1">
    <citation type="submission" date="2021-01" db="EMBL/GenBank/DDBJ databases">
        <authorList>
            <person name="Corre E."/>
            <person name="Pelletier E."/>
            <person name="Niang G."/>
            <person name="Scheremetjew M."/>
            <person name="Finn R."/>
            <person name="Kale V."/>
            <person name="Holt S."/>
            <person name="Cochrane G."/>
            <person name="Meng A."/>
            <person name="Brown T."/>
            <person name="Cohen L."/>
        </authorList>
    </citation>
    <scope>NUCLEOTIDE SEQUENCE</scope>
    <source>
        <strain evidence="7">CCMP2084</strain>
    </source>
</reference>
<evidence type="ECO:0000256" key="1">
    <source>
        <dbReference type="ARBA" id="ARBA00004141"/>
    </source>
</evidence>
<feature type="region of interest" description="Disordered" evidence="5">
    <location>
        <begin position="213"/>
        <end position="235"/>
    </location>
</feature>
<dbReference type="AlphaFoldDB" id="A0A7S2XIY6"/>
<gene>
    <name evidence="7" type="ORF">ASEP1449_LOCUS569</name>
</gene>
<name>A0A7S2XIY6_9STRA</name>